<evidence type="ECO:0000313" key="1">
    <source>
        <dbReference type="EMBL" id="EGV31330.1"/>
    </source>
</evidence>
<comment type="caution">
    <text evidence="1">The sequence shown here is derived from an EMBL/GenBank/DDBJ whole genome shotgun (WGS) entry which is preliminary data.</text>
</comment>
<organism evidence="1 2">
    <name type="scientific">Thiorhodococcus drewsii AZ1</name>
    <dbReference type="NCBI Taxonomy" id="765913"/>
    <lineage>
        <taxon>Bacteria</taxon>
        <taxon>Pseudomonadati</taxon>
        <taxon>Pseudomonadota</taxon>
        <taxon>Gammaproteobacteria</taxon>
        <taxon>Chromatiales</taxon>
        <taxon>Chromatiaceae</taxon>
        <taxon>Thiorhodococcus</taxon>
    </lineage>
</organism>
<gene>
    <name evidence="1" type="ORF">ThidrDRAFT_1952</name>
</gene>
<sequence>MRFLKRIKGTWVFRGVRKTVVSGYQLRVSVLQRSGCLLGLGRLIECVGLGEQVDVLAAQWWRAQLLTFLVSM</sequence>
<accession>G2E0Y9</accession>
<reference evidence="1 2" key="1">
    <citation type="submission" date="2011-06" db="EMBL/GenBank/DDBJ databases">
        <title>The draft genome of Thiorhodococcus drewsii AZ1.</title>
        <authorList>
            <consortium name="US DOE Joint Genome Institute (JGI-PGF)"/>
            <person name="Lucas S."/>
            <person name="Han J."/>
            <person name="Lapidus A."/>
            <person name="Cheng J.-F."/>
            <person name="Goodwin L."/>
            <person name="Pitluck S."/>
            <person name="Peters L."/>
            <person name="Land M.L."/>
            <person name="Hauser L."/>
            <person name="Vogl K."/>
            <person name="Liu Z."/>
            <person name="Imhoff J."/>
            <person name="Thiel V."/>
            <person name="Frigaard N.-U."/>
            <person name="Bryant D.A."/>
            <person name="Woyke T.J."/>
        </authorList>
    </citation>
    <scope>NUCLEOTIDE SEQUENCE [LARGE SCALE GENOMIC DNA]</scope>
    <source>
        <strain evidence="1 2">AZ1</strain>
    </source>
</reference>
<evidence type="ECO:0000313" key="2">
    <source>
        <dbReference type="Proteomes" id="UP000004200"/>
    </source>
</evidence>
<dbReference type="AlphaFoldDB" id="G2E0Y9"/>
<protein>
    <submittedName>
        <fullName evidence="1">Uncharacterized protein</fullName>
    </submittedName>
</protein>
<dbReference type="EMBL" id="AFWT01000012">
    <property type="protein sequence ID" value="EGV31330.1"/>
    <property type="molecule type" value="Genomic_DNA"/>
</dbReference>
<proteinExistence type="predicted"/>
<dbReference type="STRING" id="765913.ThidrDRAFT_1952"/>
<name>G2E0Y9_9GAMM</name>
<keyword evidence="2" id="KW-1185">Reference proteome</keyword>
<dbReference type="Proteomes" id="UP000004200">
    <property type="component" value="Unassembled WGS sequence"/>
</dbReference>